<evidence type="ECO:0000256" key="1">
    <source>
        <dbReference type="ARBA" id="ARBA00005695"/>
    </source>
</evidence>
<dbReference type="Gene3D" id="3.40.190.10">
    <property type="entry name" value="Periplasmic binding protein-like II"/>
    <property type="match status" value="1"/>
</dbReference>
<dbReference type="RefSeq" id="WP_371163139.1">
    <property type="nucleotide sequence ID" value="NZ_JBEDNX010000003.1"/>
</dbReference>
<evidence type="ECO:0000256" key="3">
    <source>
        <dbReference type="ARBA" id="ARBA00022729"/>
    </source>
</evidence>
<evidence type="ECO:0000259" key="5">
    <source>
        <dbReference type="Pfam" id="PF00496"/>
    </source>
</evidence>
<evidence type="ECO:0000256" key="4">
    <source>
        <dbReference type="SAM" id="MobiDB-lite"/>
    </source>
</evidence>
<dbReference type="InterPro" id="IPR039424">
    <property type="entry name" value="SBP_5"/>
</dbReference>
<dbReference type="SUPFAM" id="SSF53850">
    <property type="entry name" value="Periplasmic binding protein-like II"/>
    <property type="match status" value="1"/>
</dbReference>
<proteinExistence type="inferred from homology"/>
<evidence type="ECO:0000313" key="7">
    <source>
        <dbReference type="Proteomes" id="UP001567572"/>
    </source>
</evidence>
<feature type="compositionally biased region" description="Low complexity" evidence="4">
    <location>
        <begin position="44"/>
        <end position="56"/>
    </location>
</feature>
<feature type="compositionally biased region" description="Gly residues" evidence="4">
    <location>
        <begin position="29"/>
        <end position="43"/>
    </location>
</feature>
<feature type="region of interest" description="Disordered" evidence="4">
    <location>
        <begin position="29"/>
        <end position="69"/>
    </location>
</feature>
<keyword evidence="2" id="KW-0813">Transport</keyword>
<keyword evidence="7" id="KW-1185">Reference proteome</keyword>
<dbReference type="EMBL" id="JBEDNY010000006">
    <property type="protein sequence ID" value="MEZ3165097.1"/>
    <property type="molecule type" value="Genomic_DNA"/>
</dbReference>
<keyword evidence="3" id="KW-0732">Signal</keyword>
<dbReference type="Proteomes" id="UP001567572">
    <property type="component" value="Unassembled WGS sequence"/>
</dbReference>
<dbReference type="Gene3D" id="3.10.105.10">
    <property type="entry name" value="Dipeptide-binding Protein, Domain 3"/>
    <property type="match status" value="1"/>
</dbReference>
<name>A0ABD5M6U7_9EURY</name>
<gene>
    <name evidence="6" type="ORF">ABNG04_14695</name>
</gene>
<protein>
    <submittedName>
        <fullName evidence="6">ABC transporter substrate-binding protein</fullName>
    </submittedName>
</protein>
<dbReference type="Pfam" id="PF00496">
    <property type="entry name" value="SBP_bac_5"/>
    <property type="match status" value="1"/>
</dbReference>
<comment type="caution">
    <text evidence="6">The sequence shown here is derived from an EMBL/GenBank/DDBJ whole genome shotgun (WGS) entry which is preliminary data.</text>
</comment>
<comment type="similarity">
    <text evidence="1">Belongs to the bacterial solute-binding protein 5 family.</text>
</comment>
<dbReference type="InterPro" id="IPR000914">
    <property type="entry name" value="SBP_5_dom"/>
</dbReference>
<dbReference type="AlphaFoldDB" id="A0ABD5M6U7"/>
<sequence length="623" mass="68525">MEDDSRFNRRQLLQYTGLGGLAFMAGCAGGTGDGDSGGDGGGSENESGSNSGTDNDVGGSDIPRGGKPVVGLSNVPRGFNPLVISDAAAFAIIDRFYPQATARDPEDPANIVGYVFEDFSFDSEALEGTATVREGFSWSDGETFNAEDVAWSFNYLMDQEGHRYQQNVANFESFEATSEYEVAFTLSSETAAIFTPDTGMFAVPILPRQTWEGVDDYEQFDPFEENGELIGAGGWEWNDSDEGNWYEINARPDNLPDSLHEGPYVDRLRYRVYGDMTSLINGLTSGDVDLTYESITPNRAFQLQDADSARAFSSSSRGYNYVAHNLRRVPLDDKPFRQSLGFIFPYNYLESTLRRGLTQPGSYAAAGAYEAWWPENHDTPIEHGPYKTEDGQLDVEQAREFLRSAGGEHEYTFGSVESSQVEEAGGDQEIRVDGELLTEAHTDNDGNGGQGPLGVVVAPPSTAPVEAQAVGRFVENLNKVGIPAEARPTAENSQSSLIRVQEDFDMWMEGWVYMPQPHFYLSFWMVSSRADVESSSDSVMLNPMGYTNADEKIAAVHNTYDPEEQKQAAAEALAQIYEDQPALITEYPDRLHGVSNAFEGWIQLPGGISQNAWSYINIRQPSN</sequence>
<dbReference type="PIRSF" id="PIRSF002741">
    <property type="entry name" value="MppA"/>
    <property type="match status" value="1"/>
</dbReference>
<dbReference type="PROSITE" id="PS51257">
    <property type="entry name" value="PROKAR_LIPOPROTEIN"/>
    <property type="match status" value="1"/>
</dbReference>
<dbReference type="InterPro" id="IPR030678">
    <property type="entry name" value="Peptide/Ni-bd"/>
</dbReference>
<reference evidence="6 7" key="1">
    <citation type="submission" date="2024-06" db="EMBL/GenBank/DDBJ databases">
        <title>Halorubrum miltondacostae sp. nov., a potential PHA producer isolated from an inland solar saltern in Rio Maior, Portugal.</title>
        <authorList>
            <person name="Albuquerque L."/>
            <person name="Viver T."/>
            <person name="Barroso C."/>
            <person name="Claudino R."/>
            <person name="Galvan M."/>
            <person name="Simoes G."/>
            <person name="Lobo Da Cunha A."/>
            <person name="Egas C."/>
        </authorList>
    </citation>
    <scope>NUCLEOTIDE SEQUENCE [LARGE SCALE GENOMIC DNA]</scope>
    <source>
        <strain evidence="6 7">RMP-11</strain>
    </source>
</reference>
<evidence type="ECO:0000313" key="6">
    <source>
        <dbReference type="EMBL" id="MEZ3165097.1"/>
    </source>
</evidence>
<organism evidence="6 7">
    <name type="scientific">Halorubrum miltondacostae</name>
    <dbReference type="NCBI Taxonomy" id="3076378"/>
    <lineage>
        <taxon>Archaea</taxon>
        <taxon>Methanobacteriati</taxon>
        <taxon>Methanobacteriota</taxon>
        <taxon>Stenosarchaea group</taxon>
        <taxon>Halobacteria</taxon>
        <taxon>Halobacteriales</taxon>
        <taxon>Haloferacaceae</taxon>
        <taxon>Halorubrum</taxon>
    </lineage>
</organism>
<dbReference type="PANTHER" id="PTHR30290">
    <property type="entry name" value="PERIPLASMIC BINDING COMPONENT OF ABC TRANSPORTER"/>
    <property type="match status" value="1"/>
</dbReference>
<dbReference type="GO" id="GO:0042597">
    <property type="term" value="C:periplasmic space"/>
    <property type="evidence" value="ECO:0007669"/>
    <property type="project" value="UniProtKB-ARBA"/>
</dbReference>
<feature type="domain" description="Solute-binding protein family 5" evidence="5">
    <location>
        <begin position="122"/>
        <end position="527"/>
    </location>
</feature>
<dbReference type="PANTHER" id="PTHR30290:SF9">
    <property type="entry name" value="OLIGOPEPTIDE-BINDING PROTEIN APPA"/>
    <property type="match status" value="1"/>
</dbReference>
<evidence type="ECO:0000256" key="2">
    <source>
        <dbReference type="ARBA" id="ARBA00022448"/>
    </source>
</evidence>
<dbReference type="CDD" id="cd00995">
    <property type="entry name" value="PBP2_NikA_DppA_OppA_like"/>
    <property type="match status" value="1"/>
</dbReference>
<accession>A0ABD5M6U7</accession>